<dbReference type="GO" id="GO:0031982">
    <property type="term" value="C:vesicle"/>
    <property type="evidence" value="ECO:0007669"/>
    <property type="project" value="TreeGrafter"/>
</dbReference>
<feature type="compositionally biased region" description="Basic and acidic residues" evidence="1">
    <location>
        <begin position="288"/>
        <end position="305"/>
    </location>
</feature>
<feature type="region of interest" description="Disordered" evidence="1">
    <location>
        <begin position="750"/>
        <end position="807"/>
    </location>
</feature>
<dbReference type="Gene3D" id="1.10.287.110">
    <property type="entry name" value="DnaJ domain"/>
    <property type="match status" value="1"/>
</dbReference>
<keyword evidence="2" id="KW-0472">Membrane</keyword>
<name>A0AAV8EZK1_9POAL</name>
<feature type="compositionally biased region" description="Basic and acidic residues" evidence="1">
    <location>
        <begin position="166"/>
        <end position="175"/>
    </location>
</feature>
<keyword evidence="2" id="KW-0812">Transmembrane</keyword>
<dbReference type="GO" id="GO:0030276">
    <property type="term" value="F:clathrin binding"/>
    <property type="evidence" value="ECO:0007669"/>
    <property type="project" value="TreeGrafter"/>
</dbReference>
<feature type="region of interest" description="Disordered" evidence="1">
    <location>
        <begin position="1"/>
        <end position="85"/>
    </location>
</feature>
<feature type="compositionally biased region" description="Polar residues" evidence="1">
    <location>
        <begin position="706"/>
        <end position="717"/>
    </location>
</feature>
<evidence type="ECO:0000256" key="1">
    <source>
        <dbReference type="SAM" id="MobiDB-lite"/>
    </source>
</evidence>
<dbReference type="CDD" id="cd22249">
    <property type="entry name" value="UDM1_RNF168_RNF169-like"/>
    <property type="match status" value="1"/>
</dbReference>
<proteinExistence type="predicted"/>
<keyword evidence="4" id="KW-1185">Reference proteome</keyword>
<feature type="compositionally biased region" description="Low complexity" evidence="1">
    <location>
        <begin position="34"/>
        <end position="47"/>
    </location>
</feature>
<feature type="region of interest" description="Disordered" evidence="1">
    <location>
        <begin position="101"/>
        <end position="548"/>
    </location>
</feature>
<dbReference type="SUPFAM" id="SSF46565">
    <property type="entry name" value="Chaperone J-domain"/>
    <property type="match status" value="1"/>
</dbReference>
<dbReference type="PANTHER" id="PTHR23172:SF19">
    <property type="entry name" value="J DOMAIN-CONTAINING PROTEIN"/>
    <property type="match status" value="1"/>
</dbReference>
<dbReference type="EMBL" id="JAMFTS010000002">
    <property type="protein sequence ID" value="KAJ4786229.1"/>
    <property type="molecule type" value="Genomic_DNA"/>
</dbReference>
<dbReference type="AlphaFoldDB" id="A0AAV8EZK1"/>
<organism evidence="3 4">
    <name type="scientific">Rhynchospora pubera</name>
    <dbReference type="NCBI Taxonomy" id="906938"/>
    <lineage>
        <taxon>Eukaryota</taxon>
        <taxon>Viridiplantae</taxon>
        <taxon>Streptophyta</taxon>
        <taxon>Embryophyta</taxon>
        <taxon>Tracheophyta</taxon>
        <taxon>Spermatophyta</taxon>
        <taxon>Magnoliopsida</taxon>
        <taxon>Liliopsida</taxon>
        <taxon>Poales</taxon>
        <taxon>Cyperaceae</taxon>
        <taxon>Cyperoideae</taxon>
        <taxon>Rhynchosporeae</taxon>
        <taxon>Rhynchospora</taxon>
    </lineage>
</organism>
<feature type="transmembrane region" description="Helical" evidence="2">
    <location>
        <begin position="1001"/>
        <end position="1023"/>
    </location>
</feature>
<evidence type="ECO:0000256" key="2">
    <source>
        <dbReference type="SAM" id="Phobius"/>
    </source>
</evidence>
<feature type="compositionally biased region" description="Low complexity" evidence="1">
    <location>
        <begin position="59"/>
        <end position="70"/>
    </location>
</feature>
<feature type="compositionally biased region" description="Basic and acidic residues" evidence="1">
    <location>
        <begin position="204"/>
        <end position="215"/>
    </location>
</feature>
<dbReference type="GO" id="GO:0072318">
    <property type="term" value="P:clathrin coat disassembly"/>
    <property type="evidence" value="ECO:0007669"/>
    <property type="project" value="TreeGrafter"/>
</dbReference>
<keyword evidence="2" id="KW-1133">Transmembrane helix</keyword>
<dbReference type="GO" id="GO:0005737">
    <property type="term" value="C:cytoplasm"/>
    <property type="evidence" value="ECO:0007669"/>
    <property type="project" value="TreeGrafter"/>
</dbReference>
<reference evidence="3" key="1">
    <citation type="submission" date="2022-08" db="EMBL/GenBank/DDBJ databases">
        <authorList>
            <person name="Marques A."/>
        </authorList>
    </citation>
    <scope>NUCLEOTIDE SEQUENCE</scope>
    <source>
        <strain evidence="3">RhyPub2mFocal</strain>
        <tissue evidence="3">Leaves</tissue>
    </source>
</reference>
<evidence type="ECO:0000313" key="3">
    <source>
        <dbReference type="EMBL" id="KAJ4786229.1"/>
    </source>
</evidence>
<feature type="compositionally biased region" description="Polar residues" evidence="1">
    <location>
        <begin position="274"/>
        <end position="287"/>
    </location>
</feature>
<feature type="compositionally biased region" description="Basic and acidic residues" evidence="1">
    <location>
        <begin position="560"/>
        <end position="654"/>
    </location>
</feature>
<feature type="compositionally biased region" description="Basic and acidic residues" evidence="1">
    <location>
        <begin position="662"/>
        <end position="673"/>
    </location>
</feature>
<feature type="compositionally biased region" description="Low complexity" evidence="1">
    <location>
        <begin position="691"/>
        <end position="705"/>
    </location>
</feature>
<feature type="compositionally biased region" description="Basic and acidic residues" evidence="1">
    <location>
        <begin position="451"/>
        <end position="548"/>
    </location>
</feature>
<protein>
    <submittedName>
        <fullName evidence="3">Chaperone DnaJ-domain superfamily protein</fullName>
    </submittedName>
</protein>
<dbReference type="GO" id="GO:0072583">
    <property type="term" value="P:clathrin-dependent endocytosis"/>
    <property type="evidence" value="ECO:0007669"/>
    <property type="project" value="TreeGrafter"/>
</dbReference>
<dbReference type="Proteomes" id="UP001140206">
    <property type="component" value="Chromosome 2"/>
</dbReference>
<feature type="compositionally biased region" description="Basic and acidic residues" evidence="1">
    <location>
        <begin position="769"/>
        <end position="807"/>
    </location>
</feature>
<feature type="compositionally biased region" description="Polar residues" evidence="1">
    <location>
        <begin position="176"/>
        <end position="185"/>
    </location>
</feature>
<dbReference type="InterPro" id="IPR036869">
    <property type="entry name" value="J_dom_sf"/>
</dbReference>
<feature type="compositionally biased region" description="Low complexity" evidence="1">
    <location>
        <begin position="228"/>
        <end position="243"/>
    </location>
</feature>
<accession>A0AAV8EZK1</accession>
<gene>
    <name evidence="3" type="ORF">LUZ62_037475</name>
</gene>
<sequence>MDDMSGILARDFGIRPQGKAAPMAASKTASTYRSTPSSSAWTNNASPSPSPSYDDFFTSAASSAPANSRSTVNQPHDPILDTFNKGPVFDTPVYDDDIFDGVPGVRSSSTNMRFDDVFGSGPSDRTHVDSPPAYDDLLGSLGSKSGRLASPPPPPYDDFLGGLGTTDRKDDKDQGSVKTKASSGLSGFDDLLPGFGSSVPPPQPKRETPETDLPKPPKPASNVQDDPFSVFETVTSTPSVPSSGLFSDPLDEFTRPAASGPTKVDSSPIADNLFSENSNSFEPSQSHNGREKSPDLNGSFREKVNPKISARDTSPMGSFNKKGTDERSPLDNYEIPMGQAGHRSMGSESFSRNQKLVEDPSPESSENSEMGEDIWLTVSEIPLFTRPTSAPPPSRPPPPLTVKGKPRQNYSFNRDSSPLDDLENFAMGKPPSQKFEYDEGEMERSSAAMKDAMDKAQAKFRHAKEVREKMRSKEAEQLERDDSEREMAEQEREEREREERERERERERRRMEREEEERRRKEKEEREKARLAVERATREARERAANDARLRAERAAVLRAQQEARERAAADARERAAAEAKEKAEREVREKAATAAAMERERAEREAREKAAAERLEREKVEKDRQARSQRAAVERAAAEARERLAQAARERHQQQSQAQQRRPDPVQQRRPDPPQQQRAPEDDLESFFGSRANSAPRPARPAASTESLFETQTQTKGPDASRRAASVSGASIPKASSVNMMDDLSAIFGGAAPSSSGGDFQEIEGESEERRQARLERHKRTEERARKALQEKNERDMQAQREQAERHRIAESMDFEIKRWAAGKEGNLRALLGSLHYILWQECGWQPVSMADLITGAAVKKVYRKATLCIHPDKVQQKGATLQQKYIAEKVFDILKVRSMEQIQLGGAILDLFCSLRTTCPARTRRYKGPQSCSIDRLVYSFYVLIYQFQGTASCPVPRDSICSVYILVQTLGYLIDVSETESGACHVNFGVFYEVFQVLLFRICFFCVFKLWILLGCLYRYRTSASPQTTMNIYSIIHDHYTHITRNIILSRKLNIDLTEHIVWAKWPITEIYNLKATKQITTHNKTSPVTKIA</sequence>
<feature type="compositionally biased region" description="Low complexity" evidence="1">
    <location>
        <begin position="137"/>
        <end position="146"/>
    </location>
</feature>
<feature type="region of interest" description="Disordered" evidence="1">
    <location>
        <begin position="560"/>
        <end position="731"/>
    </location>
</feature>
<evidence type="ECO:0000313" key="4">
    <source>
        <dbReference type="Proteomes" id="UP001140206"/>
    </source>
</evidence>
<feature type="compositionally biased region" description="Pro residues" evidence="1">
    <location>
        <begin position="389"/>
        <end position="400"/>
    </location>
</feature>
<dbReference type="PANTHER" id="PTHR23172">
    <property type="entry name" value="AUXILIN/CYCLIN G-ASSOCIATED KINASE-RELATED"/>
    <property type="match status" value="1"/>
</dbReference>
<comment type="caution">
    <text evidence="3">The sequence shown here is derived from an EMBL/GenBank/DDBJ whole genome shotgun (WGS) entry which is preliminary data.</text>
</comment>